<name>B6K0E9_SCHJY</name>
<dbReference type="PROSITE" id="PS50888">
    <property type="entry name" value="BHLH"/>
    <property type="match status" value="1"/>
</dbReference>
<dbReference type="GeneID" id="7052425"/>
<organism evidence="4 5">
    <name type="scientific">Schizosaccharomyces japonicus (strain yFS275 / FY16936)</name>
    <name type="common">Fission yeast</name>
    <dbReference type="NCBI Taxonomy" id="402676"/>
    <lineage>
        <taxon>Eukaryota</taxon>
        <taxon>Fungi</taxon>
        <taxon>Dikarya</taxon>
        <taxon>Ascomycota</taxon>
        <taxon>Taphrinomycotina</taxon>
        <taxon>Schizosaccharomycetes</taxon>
        <taxon>Schizosaccharomycetales</taxon>
        <taxon>Schizosaccharomycetaceae</taxon>
        <taxon>Schizosaccharomyces</taxon>
    </lineage>
</organism>
<evidence type="ECO:0000256" key="2">
    <source>
        <dbReference type="SAM" id="MobiDB-lite"/>
    </source>
</evidence>
<feature type="coiled-coil region" evidence="1">
    <location>
        <begin position="142"/>
        <end position="176"/>
    </location>
</feature>
<dbReference type="OrthoDB" id="71302at2759"/>
<keyword evidence="1" id="KW-0175">Coiled coil</keyword>
<accession>B6K0E9</accession>
<feature type="region of interest" description="Disordered" evidence="2">
    <location>
        <begin position="181"/>
        <end position="203"/>
    </location>
</feature>
<dbReference type="eggNOG" id="KOG1318">
    <property type="taxonomic scope" value="Eukaryota"/>
</dbReference>
<dbReference type="VEuPathDB" id="FungiDB:SJAG_01343"/>
<dbReference type="GO" id="GO:0003700">
    <property type="term" value="F:DNA-binding transcription factor activity"/>
    <property type="evidence" value="ECO:0000318"/>
    <property type="project" value="GO_Central"/>
</dbReference>
<dbReference type="Proteomes" id="UP000001744">
    <property type="component" value="Unassembled WGS sequence"/>
</dbReference>
<sequence length="203" mass="23097">MEKHYYVHDFTGTSPITLPPPIPTGSQVMYVNDEATTTVNPISSNDYNLPPIKNIPQKPAASDSTSSSPASVNKSNGPSYDSWYEARKMSHREVERRRRETINEGIQELAKIVPGCEKKKGSIIQRAIQYINTLKENEAMNIEKWTLEKFEAEQTIQELSRANEKLKNECERAWRSANMWKQTAESLQQETPPHATATEEKDT</sequence>
<gene>
    <name evidence="4" type="ORF">SJAG_01343</name>
</gene>
<dbReference type="InterPro" id="IPR036638">
    <property type="entry name" value="HLH_DNA-bd_sf"/>
</dbReference>
<evidence type="ECO:0000259" key="3">
    <source>
        <dbReference type="PROSITE" id="PS50888"/>
    </source>
</evidence>
<dbReference type="JaponicusDB" id="SJAG_01343"/>
<dbReference type="SUPFAM" id="SSF47459">
    <property type="entry name" value="HLH, helix-loop-helix DNA-binding domain"/>
    <property type="match status" value="1"/>
</dbReference>
<dbReference type="Pfam" id="PF00010">
    <property type="entry name" value="HLH"/>
    <property type="match status" value="1"/>
</dbReference>
<dbReference type="HOGENOM" id="CLU_1361119_0_0_1"/>
<dbReference type="RefSeq" id="XP_002172592.1">
    <property type="nucleotide sequence ID" value="XM_002172556.2"/>
</dbReference>
<dbReference type="PANTHER" id="PTHR47787">
    <property type="entry name" value="CENTROMERE-BINDING PROTEIN 1"/>
    <property type="match status" value="1"/>
</dbReference>
<dbReference type="InterPro" id="IPR011598">
    <property type="entry name" value="bHLH_dom"/>
</dbReference>
<dbReference type="Gene3D" id="4.10.280.10">
    <property type="entry name" value="Helix-loop-helix DNA-binding domain"/>
    <property type="match status" value="1"/>
</dbReference>
<reference evidence="4 5" key="1">
    <citation type="journal article" date="2011" name="Science">
        <title>Comparative functional genomics of the fission yeasts.</title>
        <authorList>
            <person name="Rhind N."/>
            <person name="Chen Z."/>
            <person name="Yassour M."/>
            <person name="Thompson D.A."/>
            <person name="Haas B.J."/>
            <person name="Habib N."/>
            <person name="Wapinski I."/>
            <person name="Roy S."/>
            <person name="Lin M.F."/>
            <person name="Heiman D.I."/>
            <person name="Young S.K."/>
            <person name="Furuya K."/>
            <person name="Guo Y."/>
            <person name="Pidoux A."/>
            <person name="Chen H.M."/>
            <person name="Robbertse B."/>
            <person name="Goldberg J.M."/>
            <person name="Aoki K."/>
            <person name="Bayne E.H."/>
            <person name="Berlin A.M."/>
            <person name="Desjardins C.A."/>
            <person name="Dobbs E."/>
            <person name="Dukaj L."/>
            <person name="Fan L."/>
            <person name="FitzGerald M.G."/>
            <person name="French C."/>
            <person name="Gujja S."/>
            <person name="Hansen K."/>
            <person name="Keifenheim D."/>
            <person name="Levin J.Z."/>
            <person name="Mosher R.A."/>
            <person name="Mueller C.A."/>
            <person name="Pfiffner J."/>
            <person name="Priest M."/>
            <person name="Russ C."/>
            <person name="Smialowska A."/>
            <person name="Swoboda P."/>
            <person name="Sykes S.M."/>
            <person name="Vaughn M."/>
            <person name="Vengrova S."/>
            <person name="Yoder R."/>
            <person name="Zeng Q."/>
            <person name="Allshire R."/>
            <person name="Baulcombe D."/>
            <person name="Birren B.W."/>
            <person name="Brown W."/>
            <person name="Ekwall K."/>
            <person name="Kellis M."/>
            <person name="Leatherwood J."/>
            <person name="Levin H."/>
            <person name="Margalit H."/>
            <person name="Martienssen R."/>
            <person name="Nieduszynski C.A."/>
            <person name="Spatafora J.W."/>
            <person name="Friedman N."/>
            <person name="Dalgaard J.Z."/>
            <person name="Baumann P."/>
            <person name="Niki H."/>
            <person name="Regev A."/>
            <person name="Nusbaum C."/>
        </authorList>
    </citation>
    <scope>NUCLEOTIDE SEQUENCE [LARGE SCALE GENOMIC DNA]</scope>
    <source>
        <strain evidence="5">yFS275 / FY16936</strain>
    </source>
</reference>
<dbReference type="GO" id="GO:0005634">
    <property type="term" value="C:nucleus"/>
    <property type="evidence" value="ECO:0000318"/>
    <property type="project" value="GO_Central"/>
</dbReference>
<evidence type="ECO:0000313" key="5">
    <source>
        <dbReference type="Proteomes" id="UP000001744"/>
    </source>
</evidence>
<protein>
    <submittedName>
        <fullName evidence="4">Transcription factor</fullName>
    </submittedName>
</protein>
<dbReference type="GO" id="GO:0046983">
    <property type="term" value="F:protein dimerization activity"/>
    <property type="evidence" value="ECO:0007669"/>
    <property type="project" value="InterPro"/>
</dbReference>
<dbReference type="AlphaFoldDB" id="B6K0E9"/>
<dbReference type="SMART" id="SM00353">
    <property type="entry name" value="HLH"/>
    <property type="match status" value="1"/>
</dbReference>
<evidence type="ECO:0000256" key="1">
    <source>
        <dbReference type="SAM" id="Coils"/>
    </source>
</evidence>
<feature type="compositionally biased region" description="Polar residues" evidence="2">
    <location>
        <begin position="181"/>
        <end position="191"/>
    </location>
</feature>
<feature type="domain" description="BHLH" evidence="3">
    <location>
        <begin position="86"/>
        <end position="134"/>
    </location>
</feature>
<dbReference type="STRING" id="402676.B6K0E9"/>
<dbReference type="EMBL" id="KE651168">
    <property type="protein sequence ID" value="EEB06299.1"/>
    <property type="molecule type" value="Genomic_DNA"/>
</dbReference>
<keyword evidence="5" id="KW-1185">Reference proteome</keyword>
<dbReference type="PANTHER" id="PTHR47787:SF1">
    <property type="entry name" value="CENTROMERE-BINDING PROTEIN 1"/>
    <property type="match status" value="1"/>
</dbReference>
<evidence type="ECO:0000313" key="4">
    <source>
        <dbReference type="EMBL" id="EEB06299.1"/>
    </source>
</evidence>
<feature type="compositionally biased region" description="Low complexity" evidence="2">
    <location>
        <begin position="59"/>
        <end position="71"/>
    </location>
</feature>
<proteinExistence type="predicted"/>
<feature type="region of interest" description="Disordered" evidence="2">
    <location>
        <begin position="41"/>
        <end position="84"/>
    </location>
</feature>